<accession>A0A151ZIK5</accession>
<proteinExistence type="predicted"/>
<dbReference type="Gene3D" id="1.10.600.10">
    <property type="entry name" value="Farnesyl Diphosphate Synthase"/>
    <property type="match status" value="1"/>
</dbReference>
<reference evidence="1 2" key="1">
    <citation type="submission" date="2015-12" db="EMBL/GenBank/DDBJ databases">
        <title>Dictyostelia acquired genes for synthesis and detection of signals that induce cell-type specialization by lateral gene transfer from prokaryotes.</title>
        <authorList>
            <person name="Gloeckner G."/>
            <person name="Schaap P."/>
        </authorList>
    </citation>
    <scope>NUCLEOTIDE SEQUENCE [LARGE SCALE GENOMIC DNA]</scope>
    <source>
        <strain evidence="1 2">TK</strain>
    </source>
</reference>
<gene>
    <name evidence="1" type="ORF">DLAC_05221</name>
</gene>
<dbReference type="InParanoid" id="A0A151ZIK5"/>
<evidence type="ECO:0000313" key="1">
    <source>
        <dbReference type="EMBL" id="KYQ93822.1"/>
    </source>
</evidence>
<dbReference type="SUPFAM" id="SSF48576">
    <property type="entry name" value="Terpenoid synthases"/>
    <property type="match status" value="1"/>
</dbReference>
<protein>
    <recommendedName>
        <fullName evidence="3">Terpene synthase</fullName>
    </recommendedName>
</protein>
<dbReference type="Proteomes" id="UP000076078">
    <property type="component" value="Unassembled WGS sequence"/>
</dbReference>
<comment type="caution">
    <text evidence="1">The sequence shown here is derived from an EMBL/GenBank/DDBJ whole genome shotgun (WGS) entry which is preliminary data.</text>
</comment>
<dbReference type="OMA" id="KCNINSE"/>
<dbReference type="InterPro" id="IPR008949">
    <property type="entry name" value="Isoprenoid_synthase_dom_sf"/>
</dbReference>
<dbReference type="STRING" id="361077.A0A151ZIK5"/>
<dbReference type="OrthoDB" id="2861623at2759"/>
<evidence type="ECO:0000313" key="2">
    <source>
        <dbReference type="Proteomes" id="UP000076078"/>
    </source>
</evidence>
<name>A0A151ZIK5_TIELA</name>
<dbReference type="Pfam" id="PF19086">
    <property type="entry name" value="Terpene_syn_C_2"/>
    <property type="match status" value="1"/>
</dbReference>
<dbReference type="AlphaFoldDB" id="A0A151ZIK5"/>
<organism evidence="1 2">
    <name type="scientific">Tieghemostelium lacteum</name>
    <name type="common">Slime mold</name>
    <name type="synonym">Dictyostelium lacteum</name>
    <dbReference type="NCBI Taxonomy" id="361077"/>
    <lineage>
        <taxon>Eukaryota</taxon>
        <taxon>Amoebozoa</taxon>
        <taxon>Evosea</taxon>
        <taxon>Eumycetozoa</taxon>
        <taxon>Dictyostelia</taxon>
        <taxon>Dictyosteliales</taxon>
        <taxon>Raperosteliaceae</taxon>
        <taxon>Tieghemostelium</taxon>
    </lineage>
</organism>
<sequence>MDDIWDYKLYSNQVYKVPEVYCVYGDKTSLIPDQLPISDQIEKTHLKWLNDWKFYGNIPLNRTIHTVAPYSFSFLPEKYFVPIYKIIDWFIIIDDLVLEKKNFTPEYLDNLFNRESNKHDLYGKSYWEILDEFDSVGVPRETMNNIVKNVLMNVKKTLFENLRESTLEQYLKIRGKTLGSPIFYETFLLDQECTSIPKSILLNPLIKRLTKVIATSNSLVNDLYSFVNEFQYEEYDNYVKILTYQLSKDLKSPYPNDIIQTSMNKIKDIINSSFEEAAEIGEELKRQYSNLDEGKGPILNVILSRIYEASYGHLLSYRNRYRYKTTSDITPLKSKPEM</sequence>
<dbReference type="EMBL" id="LODT01000025">
    <property type="protein sequence ID" value="KYQ93822.1"/>
    <property type="molecule type" value="Genomic_DNA"/>
</dbReference>
<keyword evidence="2" id="KW-1185">Reference proteome</keyword>
<evidence type="ECO:0008006" key="3">
    <source>
        <dbReference type="Google" id="ProtNLM"/>
    </source>
</evidence>